<evidence type="ECO:0000256" key="2">
    <source>
        <dbReference type="PROSITE-ProRule" id="PRU00124"/>
    </source>
</evidence>
<dbReference type="HOGENOM" id="CLU_134187_0_0_1"/>
<dbReference type="InterPro" id="IPR002172">
    <property type="entry name" value="LDrepeatLR_classA_rpt"/>
</dbReference>
<dbReference type="InterPro" id="IPR032675">
    <property type="entry name" value="LRR_dom_sf"/>
</dbReference>
<dbReference type="Gene3D" id="3.80.10.10">
    <property type="entry name" value="Ribonuclease Inhibitor"/>
    <property type="match status" value="1"/>
</dbReference>
<name>T1JCU7_STRMM</name>
<dbReference type="PROSITE" id="PS50068">
    <property type="entry name" value="LDLRA_2"/>
    <property type="match status" value="2"/>
</dbReference>
<feature type="disulfide bond" evidence="2">
    <location>
        <begin position="66"/>
        <end position="84"/>
    </location>
</feature>
<dbReference type="Gene3D" id="4.10.400.10">
    <property type="entry name" value="Low-density Lipoprotein Receptor"/>
    <property type="match status" value="2"/>
</dbReference>
<keyword evidence="1 2" id="KW-1015">Disulfide bond</keyword>
<organism evidence="3 4">
    <name type="scientific">Strigamia maritima</name>
    <name type="common">European centipede</name>
    <name type="synonym">Geophilus maritimus</name>
    <dbReference type="NCBI Taxonomy" id="126957"/>
    <lineage>
        <taxon>Eukaryota</taxon>
        <taxon>Metazoa</taxon>
        <taxon>Ecdysozoa</taxon>
        <taxon>Arthropoda</taxon>
        <taxon>Myriapoda</taxon>
        <taxon>Chilopoda</taxon>
        <taxon>Pleurostigmophora</taxon>
        <taxon>Geophilomorpha</taxon>
        <taxon>Linotaeniidae</taxon>
        <taxon>Strigamia</taxon>
    </lineage>
</organism>
<dbReference type="eggNOG" id="KOG1215">
    <property type="taxonomic scope" value="Eukaryota"/>
</dbReference>
<dbReference type="CDD" id="cd00112">
    <property type="entry name" value="LDLa"/>
    <property type="match status" value="2"/>
</dbReference>
<protein>
    <submittedName>
        <fullName evidence="3">Uncharacterized protein</fullName>
    </submittedName>
</protein>
<dbReference type="EMBL" id="JH432084">
    <property type="status" value="NOT_ANNOTATED_CDS"/>
    <property type="molecule type" value="Genomic_DNA"/>
</dbReference>
<dbReference type="SMART" id="SM00192">
    <property type="entry name" value="LDLa"/>
    <property type="match status" value="2"/>
</dbReference>
<feature type="disulfide bond" evidence="2">
    <location>
        <begin position="16"/>
        <end position="28"/>
    </location>
</feature>
<dbReference type="Proteomes" id="UP000014500">
    <property type="component" value="Unassembled WGS sequence"/>
</dbReference>
<sequence>MQFNNYHISELKIRECLESEFQCNNGQCIPQEDTCYDSGNAEQGCADGSHLIHCRNWECPSNLHKCLYGNCISKYLVCNGQVDCWDSWNDEIGCPFKCSSEVRCECRDVMINCTNIGLEALPTNIEKEISKYIFSGNQFGPILDAKMFKLLDGVILLDLSNNSILAIPPE</sequence>
<dbReference type="Pfam" id="PF00057">
    <property type="entry name" value="Ldl_recept_a"/>
    <property type="match status" value="1"/>
</dbReference>
<dbReference type="SUPFAM" id="SSF57424">
    <property type="entry name" value="LDL receptor-like module"/>
    <property type="match status" value="1"/>
</dbReference>
<evidence type="ECO:0000256" key="1">
    <source>
        <dbReference type="ARBA" id="ARBA00023157"/>
    </source>
</evidence>
<keyword evidence="4" id="KW-1185">Reference proteome</keyword>
<dbReference type="PhylomeDB" id="T1JCU7"/>
<dbReference type="EnsemblMetazoa" id="SMAR011617-RA">
    <property type="protein sequence ID" value="SMAR011617-PA"/>
    <property type="gene ID" value="SMAR011617"/>
</dbReference>
<dbReference type="AlphaFoldDB" id="T1JCU7"/>
<dbReference type="InterPro" id="IPR036055">
    <property type="entry name" value="LDL_receptor-like_sf"/>
</dbReference>
<evidence type="ECO:0000313" key="4">
    <source>
        <dbReference type="Proteomes" id="UP000014500"/>
    </source>
</evidence>
<comment type="caution">
    <text evidence="2">Lacks conserved residue(s) required for the propagation of feature annotation.</text>
</comment>
<accession>T1JCU7</accession>
<evidence type="ECO:0000313" key="3">
    <source>
        <dbReference type="EnsemblMetazoa" id="SMAR011617-PA"/>
    </source>
</evidence>
<reference evidence="4" key="1">
    <citation type="submission" date="2011-05" db="EMBL/GenBank/DDBJ databases">
        <authorList>
            <person name="Richards S.R."/>
            <person name="Qu J."/>
            <person name="Jiang H."/>
            <person name="Jhangiani S.N."/>
            <person name="Agravi P."/>
            <person name="Goodspeed R."/>
            <person name="Gross S."/>
            <person name="Mandapat C."/>
            <person name="Jackson L."/>
            <person name="Mathew T."/>
            <person name="Pu L."/>
            <person name="Thornton R."/>
            <person name="Saada N."/>
            <person name="Wilczek-Boney K.B."/>
            <person name="Lee S."/>
            <person name="Kovar C."/>
            <person name="Wu Y."/>
            <person name="Scherer S.E."/>
            <person name="Worley K.C."/>
            <person name="Muzny D.M."/>
            <person name="Gibbs R."/>
        </authorList>
    </citation>
    <scope>NUCLEOTIDE SEQUENCE</scope>
    <source>
        <strain evidence="4">Brora</strain>
    </source>
</reference>
<feature type="disulfide bond" evidence="2">
    <location>
        <begin position="59"/>
        <end position="71"/>
    </location>
</feature>
<proteinExistence type="predicted"/>
<dbReference type="STRING" id="126957.T1JCU7"/>
<reference evidence="3" key="2">
    <citation type="submission" date="2015-02" db="UniProtKB">
        <authorList>
            <consortium name="EnsemblMetazoa"/>
        </authorList>
    </citation>
    <scope>IDENTIFICATION</scope>
</reference>